<keyword evidence="3" id="KW-1185">Reference proteome</keyword>
<accession>A0ABQ3MFE8</accession>
<feature type="region of interest" description="Disordered" evidence="1">
    <location>
        <begin position="89"/>
        <end position="116"/>
    </location>
</feature>
<protein>
    <submittedName>
        <fullName evidence="2">Uncharacterized protein</fullName>
    </submittedName>
</protein>
<dbReference type="Proteomes" id="UP000605568">
    <property type="component" value="Unassembled WGS sequence"/>
</dbReference>
<comment type="caution">
    <text evidence="2">The sequence shown here is derived from an EMBL/GenBank/DDBJ whole genome shotgun (WGS) entry which is preliminary data.</text>
</comment>
<gene>
    <name evidence="2" type="ORF">GCM10017774_36490</name>
</gene>
<evidence type="ECO:0000313" key="2">
    <source>
        <dbReference type="EMBL" id="GHH41605.1"/>
    </source>
</evidence>
<proteinExistence type="predicted"/>
<dbReference type="EMBL" id="BNAR01000005">
    <property type="protein sequence ID" value="GHH41605.1"/>
    <property type="molecule type" value="Genomic_DNA"/>
</dbReference>
<sequence length="116" mass="12494">MTGVDERRLREALLRHVVRSAPGQPAGEMAQEVLSGRMTMAAAAGSLAYRDLFAAAAAEGEQVMRSISPQELAEAQQTLAVAASILDPPVLPEPVRPRLPLDDEWDDSVTSPWDES</sequence>
<organism evidence="2 3">
    <name type="scientific">Lentzea cavernae</name>
    <dbReference type="NCBI Taxonomy" id="2020703"/>
    <lineage>
        <taxon>Bacteria</taxon>
        <taxon>Bacillati</taxon>
        <taxon>Actinomycetota</taxon>
        <taxon>Actinomycetes</taxon>
        <taxon>Pseudonocardiales</taxon>
        <taxon>Pseudonocardiaceae</taxon>
        <taxon>Lentzea</taxon>
    </lineage>
</organism>
<evidence type="ECO:0000313" key="3">
    <source>
        <dbReference type="Proteomes" id="UP000605568"/>
    </source>
</evidence>
<reference evidence="3" key="1">
    <citation type="journal article" date="2019" name="Int. J. Syst. Evol. Microbiol.">
        <title>The Global Catalogue of Microorganisms (GCM) 10K type strain sequencing project: providing services to taxonomists for standard genome sequencing and annotation.</title>
        <authorList>
            <consortium name="The Broad Institute Genomics Platform"/>
            <consortium name="The Broad Institute Genome Sequencing Center for Infectious Disease"/>
            <person name="Wu L."/>
            <person name="Ma J."/>
        </authorList>
    </citation>
    <scope>NUCLEOTIDE SEQUENCE [LARGE SCALE GENOMIC DNA]</scope>
    <source>
        <strain evidence="3">CGMCC 4.7367</strain>
    </source>
</reference>
<evidence type="ECO:0000256" key="1">
    <source>
        <dbReference type="SAM" id="MobiDB-lite"/>
    </source>
</evidence>
<name>A0ABQ3MFE8_9PSEU</name>
<dbReference type="RefSeq" id="WP_191299147.1">
    <property type="nucleotide sequence ID" value="NZ_BNAR01000005.1"/>
</dbReference>